<sequence>MSFTIGTESEYESNPSEVAELEAALAGSESECLKGLKMLSSRLISPSRSLEKYILVGSCVPQLMRLIHSPNSEIQLQATWCITNIAAGSAELCTKIMGAVPFLIQSLKANNCDLADQAAWAIGNIAAEGPQFREELAKQGVTPPLVGLLNQEHSSRLTQTVCFALSNLARCPSAAVRELFDADIGPKLMQHLDSHASLDVLKEVFWVLVYITAGDINYAQRLIEEQDVIAALVPQLAKFADQGSAALPLIRTLGNVSAISEATADRVLAFPEILKQLLHWVAESPARTVKKEGLWVLSNLTAGTKTQVNKVLKQDTVAILTQIMGHDAFDIRREAAFSLLNIANHGSDYFNSLNLKALVPAFLDFFKTNATEFVRMALHFFMLLVTENSQGVDMLKSIDGAIDLIESATLLDDEDIRHTTHLLMDRYYNEHIEPEIVRVV</sequence>
<dbReference type="GO" id="GO:0015031">
    <property type="term" value="P:protein transport"/>
    <property type="evidence" value="ECO:0007669"/>
    <property type="project" value="UniProtKB-KW"/>
</dbReference>
<evidence type="ECO:0000256" key="1">
    <source>
        <dbReference type="ARBA" id="ARBA00010394"/>
    </source>
</evidence>
<name>A0A4P9YYG8_9FUNG</name>
<dbReference type="PANTHER" id="PTHR23316">
    <property type="entry name" value="IMPORTIN ALPHA"/>
    <property type="match status" value="1"/>
</dbReference>
<dbReference type="Proteomes" id="UP000278143">
    <property type="component" value="Unassembled WGS sequence"/>
</dbReference>
<evidence type="ECO:0000256" key="4">
    <source>
        <dbReference type="PROSITE-ProRule" id="PRU00259"/>
    </source>
</evidence>
<dbReference type="AlphaFoldDB" id="A0A4P9YYG8"/>
<feature type="repeat" description="ARM" evidence="4">
    <location>
        <begin position="98"/>
        <end position="126"/>
    </location>
</feature>
<reference evidence="6" key="1">
    <citation type="journal article" date="2018" name="Nat. Microbiol.">
        <title>Leveraging single-cell genomics to expand the fungal tree of life.</title>
        <authorList>
            <person name="Ahrendt S.R."/>
            <person name="Quandt C.A."/>
            <person name="Ciobanu D."/>
            <person name="Clum A."/>
            <person name="Salamov A."/>
            <person name="Andreopoulos B."/>
            <person name="Cheng J.F."/>
            <person name="Woyke T."/>
            <person name="Pelin A."/>
            <person name="Henrissat B."/>
            <person name="Reynolds N.K."/>
            <person name="Benny G.L."/>
            <person name="Smith M.E."/>
            <person name="James T.Y."/>
            <person name="Grigoriev I.V."/>
        </authorList>
    </citation>
    <scope>NUCLEOTIDE SEQUENCE [LARGE SCALE GENOMIC DNA]</scope>
    <source>
        <strain evidence="6">Benny S71-1</strain>
    </source>
</reference>
<dbReference type="SMART" id="SM00185">
    <property type="entry name" value="ARM"/>
    <property type="match status" value="6"/>
</dbReference>
<dbReference type="InterPro" id="IPR011989">
    <property type="entry name" value="ARM-like"/>
</dbReference>
<evidence type="ECO:0000313" key="5">
    <source>
        <dbReference type="EMBL" id="RKP24612.1"/>
    </source>
</evidence>
<keyword evidence="6" id="KW-1185">Reference proteome</keyword>
<proteinExistence type="inferred from homology"/>
<organism evidence="5 6">
    <name type="scientific">Syncephalis pseudoplumigaleata</name>
    <dbReference type="NCBI Taxonomy" id="1712513"/>
    <lineage>
        <taxon>Eukaryota</taxon>
        <taxon>Fungi</taxon>
        <taxon>Fungi incertae sedis</taxon>
        <taxon>Zoopagomycota</taxon>
        <taxon>Zoopagomycotina</taxon>
        <taxon>Zoopagomycetes</taxon>
        <taxon>Zoopagales</taxon>
        <taxon>Piptocephalidaceae</taxon>
        <taxon>Syncephalis</taxon>
    </lineage>
</organism>
<evidence type="ECO:0000313" key="6">
    <source>
        <dbReference type="Proteomes" id="UP000278143"/>
    </source>
</evidence>
<evidence type="ECO:0000256" key="2">
    <source>
        <dbReference type="ARBA" id="ARBA00022448"/>
    </source>
</evidence>
<protein>
    <submittedName>
        <fullName evidence="5">Armadillo-type protein</fullName>
    </submittedName>
</protein>
<accession>A0A4P9YYG8</accession>
<comment type="similarity">
    <text evidence="1">Belongs to the importin alpha family.</text>
</comment>
<dbReference type="InterPro" id="IPR000225">
    <property type="entry name" value="Armadillo"/>
</dbReference>
<dbReference type="SUPFAM" id="SSF48371">
    <property type="entry name" value="ARM repeat"/>
    <property type="match status" value="1"/>
</dbReference>
<dbReference type="Pfam" id="PF00514">
    <property type="entry name" value="Arm"/>
    <property type="match status" value="2"/>
</dbReference>
<dbReference type="OrthoDB" id="29145at2759"/>
<dbReference type="EMBL" id="KZ990124">
    <property type="protein sequence ID" value="RKP24612.1"/>
    <property type="molecule type" value="Genomic_DNA"/>
</dbReference>
<dbReference type="InterPro" id="IPR016024">
    <property type="entry name" value="ARM-type_fold"/>
</dbReference>
<gene>
    <name evidence="5" type="ORF">SYNPS1DRAFT_29628</name>
</gene>
<dbReference type="Gene3D" id="1.25.10.10">
    <property type="entry name" value="Leucine-rich Repeat Variant"/>
    <property type="match status" value="1"/>
</dbReference>
<feature type="repeat" description="ARM" evidence="4">
    <location>
        <begin position="58"/>
        <end position="91"/>
    </location>
</feature>
<keyword evidence="2" id="KW-0813">Transport</keyword>
<dbReference type="PROSITE" id="PS50176">
    <property type="entry name" value="ARM_REPEAT"/>
    <property type="match status" value="2"/>
</dbReference>
<keyword evidence="3" id="KW-0653">Protein transport</keyword>
<evidence type="ECO:0000256" key="3">
    <source>
        <dbReference type="ARBA" id="ARBA00022927"/>
    </source>
</evidence>